<dbReference type="STRING" id="1390249.BHU72_12115"/>
<feature type="domain" description="Phage shock protein PspC N-terminal" evidence="2">
    <location>
        <begin position="3"/>
        <end position="53"/>
    </location>
</feature>
<sequence>MIKLKRSSTDKSFYGVCGGIANYFNIPSLLVRLVFLFTTPLSVWVYLLFVAYVEEKPSFVKLRN</sequence>
<accession>A0A1E5L1Y6</accession>
<feature type="transmembrane region" description="Helical" evidence="1">
    <location>
        <begin position="29"/>
        <end position="53"/>
    </location>
</feature>
<evidence type="ECO:0000313" key="3">
    <source>
        <dbReference type="EMBL" id="OEH84145.1"/>
    </source>
</evidence>
<evidence type="ECO:0000256" key="1">
    <source>
        <dbReference type="SAM" id="Phobius"/>
    </source>
</evidence>
<keyword evidence="1" id="KW-0472">Membrane</keyword>
<dbReference type="OrthoDB" id="9815286at2"/>
<protein>
    <submittedName>
        <fullName evidence="3">PspC domain-containing protein</fullName>
    </submittedName>
</protein>
<keyword evidence="1" id="KW-0812">Transmembrane</keyword>
<gene>
    <name evidence="3" type="ORF">BHU72_12115</name>
</gene>
<evidence type="ECO:0000259" key="2">
    <source>
        <dbReference type="Pfam" id="PF04024"/>
    </source>
</evidence>
<dbReference type="Pfam" id="PF04024">
    <property type="entry name" value="PspC"/>
    <property type="match status" value="1"/>
</dbReference>
<dbReference type="AlphaFoldDB" id="A0A1E5L1Y6"/>
<dbReference type="InterPro" id="IPR007168">
    <property type="entry name" value="Phageshock_PspC_N"/>
</dbReference>
<name>A0A1E5L1Y6_9FIRM</name>
<evidence type="ECO:0000313" key="4">
    <source>
        <dbReference type="Proteomes" id="UP000095255"/>
    </source>
</evidence>
<dbReference type="RefSeq" id="WP_069703382.1">
    <property type="nucleotide sequence ID" value="NZ_MJAT01000040.1"/>
</dbReference>
<dbReference type="Proteomes" id="UP000095255">
    <property type="component" value="Unassembled WGS sequence"/>
</dbReference>
<reference evidence="3 4" key="1">
    <citation type="submission" date="2016-09" db="EMBL/GenBank/DDBJ databases">
        <title>Desulfuribacillus arsenicus sp. nov., an obligately anaerobic, dissimilatory arsenic- and antimonate-reducing bacterium isolated from anoxic sediments.</title>
        <authorList>
            <person name="Abin C.A."/>
            <person name="Hollibaugh J.T."/>
        </authorList>
    </citation>
    <scope>NUCLEOTIDE SEQUENCE [LARGE SCALE GENOMIC DNA]</scope>
    <source>
        <strain evidence="3 4">MLFW-2</strain>
    </source>
</reference>
<organism evidence="3 4">
    <name type="scientific">Desulfuribacillus stibiiarsenatis</name>
    <dbReference type="NCBI Taxonomy" id="1390249"/>
    <lineage>
        <taxon>Bacteria</taxon>
        <taxon>Bacillati</taxon>
        <taxon>Bacillota</taxon>
        <taxon>Desulfuribacillia</taxon>
        <taxon>Desulfuribacillales</taxon>
        <taxon>Desulfuribacillaceae</taxon>
        <taxon>Desulfuribacillus</taxon>
    </lineage>
</organism>
<proteinExistence type="predicted"/>
<dbReference type="EMBL" id="MJAT01000040">
    <property type="protein sequence ID" value="OEH84145.1"/>
    <property type="molecule type" value="Genomic_DNA"/>
</dbReference>
<comment type="caution">
    <text evidence="3">The sequence shown here is derived from an EMBL/GenBank/DDBJ whole genome shotgun (WGS) entry which is preliminary data.</text>
</comment>
<keyword evidence="4" id="KW-1185">Reference proteome</keyword>
<keyword evidence="1" id="KW-1133">Transmembrane helix</keyword>